<feature type="region of interest" description="Disordered" evidence="1">
    <location>
        <begin position="1207"/>
        <end position="1229"/>
    </location>
</feature>
<sequence>MSTTATNDVSATVSISKSGSQTQKSATMDLTNTNSPIPTDTVSNGVSNSETMSSSLTASPTTSGSSTVDLSRSQSLSSTVDLSRSRTITDEYSVTNSQTVTLSDSLGTTTQEQTETVTLNQTTSIAVSATPRNHTSTVSLKISDSLTETFSQSIATRTKTQQLFSPEDSVIISSEFMLRINGTKWEVAVQRNVTYVLAIIRSIIAVRLGLPTFFVVVQNPRIGSLIVDVIVYRNGSYSMSDSVILAAFHIGPYRDANSSLTPPLNLTDLQIVYTNLTNSTEYVELVGSALLRGAPTSISLESWSCDTSTCIPAIIAGVSVGIIVIGGVVGIFLVRRRRRLAKREKALKSLRRWYDPTTTTMTPNGTPRAGTPHLQRSSTPRRSTQRRATPLGGAKRNGPLPPTHADLVDPFESDAFWFGNQVHRGTSPTAEDVEEPSAWPVGRATSPITSFAGGSDASEVQIATSTHLASQRNYLSSAVDNTSVQEDEDEAINKHHHERYHRDPFSDAPAEAMKSLPWYLQQPTNTTSRSSRERHHPFSSRSNATNIPVVDDVLTDEGLPAIGGHWWESSSSGSSNSNGSNNASKPHSQLCSDNTSVQEDEDEAINKHHHERYHRDPFSDAPAEAMKSLPWYLQQATNATSRSSRERHHPFSSRSNANNIPVVDDVLTDEGLPAISGHWWESSSSSSGSNNASKPQKEDHSPYYEEGVEAQGKRKPPPPPPPPPAAPAAVLEQYHAPFGRSAAIRRPSPSPPPRRTQPQQSPLPPPPTARKSAPLQTTLKSSSVIAAPMKKSTAAPSPPVQCSSGSSSRVLAPSIAKKVLQYEQRQDVPWYARPTSPTSAVVVASAPPAAKKKPQQQPLSKASASLVGPREAPVAQPLLPSEAAAPLSHRNGIPATGTKPLKLRVVIPPSHFDDDDYGGHHSKQGKTVFERRDSSSTMSSAASWGSRGDFDAMGLDDDIPLYKPPKAVAVARRSPPKSAPLAQQHRRSGIKSIASSVLPRVSTTTDTTTHHQHAKYDKNDGQWFHSAMGFDDPIELSADPSFLFSSGSGEDFAKDAGPLSKHHSDELLLSPRKEAPPLALASNSSSFLGMLPSRSRRVVLPADDVDVRVVTASAEREDDDDESSSSHASWGSIPILLSPYGSQHAPQLFPAMSGYSVQLPPALAAAQLSGRGHGHEEPSPIRHAVVEFGDAATEFLDNDPWNSALFDSLGNQRRANDGDDGGGFGDASL</sequence>
<dbReference type="EMBL" id="CYKH01000266">
    <property type="protein sequence ID" value="CUF21364.1"/>
    <property type="molecule type" value="Genomic_DNA"/>
</dbReference>
<feature type="region of interest" description="Disordered" evidence="1">
    <location>
        <begin position="842"/>
        <end position="872"/>
    </location>
</feature>
<evidence type="ECO:0000313" key="3">
    <source>
        <dbReference type="EMBL" id="CUF21364.1"/>
    </source>
</evidence>
<dbReference type="Proteomes" id="UP000051952">
    <property type="component" value="Unassembled WGS sequence"/>
</dbReference>
<keyword evidence="4" id="KW-1185">Reference proteome</keyword>
<feature type="region of interest" description="Disordered" evidence="1">
    <location>
        <begin position="637"/>
        <end position="658"/>
    </location>
</feature>
<proteinExistence type="predicted"/>
<feature type="compositionally biased region" description="Low complexity" evidence="1">
    <location>
        <begin position="569"/>
        <end position="582"/>
    </location>
</feature>
<feature type="compositionally biased region" description="Polar residues" evidence="1">
    <location>
        <begin position="774"/>
        <end position="784"/>
    </location>
</feature>
<name>A0A0S4IQR1_BODSA</name>
<feature type="region of interest" description="Disordered" evidence="1">
    <location>
        <begin position="678"/>
        <end position="810"/>
    </location>
</feature>
<feature type="compositionally biased region" description="Low complexity" evidence="1">
    <location>
        <begin position="375"/>
        <end position="390"/>
    </location>
</feature>
<feature type="compositionally biased region" description="Low complexity" evidence="1">
    <location>
        <begin position="356"/>
        <end position="367"/>
    </location>
</feature>
<accession>A0A0S4IQR1</accession>
<feature type="region of interest" description="Disordered" evidence="1">
    <location>
        <begin position="354"/>
        <end position="403"/>
    </location>
</feature>
<keyword evidence="2" id="KW-0472">Membrane</keyword>
<feature type="compositionally biased region" description="Low complexity" evidence="1">
    <location>
        <begin position="935"/>
        <end position="944"/>
    </location>
</feature>
<feature type="region of interest" description="Disordered" evidence="1">
    <location>
        <begin position="910"/>
        <end position="944"/>
    </location>
</feature>
<evidence type="ECO:0000256" key="1">
    <source>
        <dbReference type="SAM" id="MobiDB-lite"/>
    </source>
</evidence>
<feature type="transmembrane region" description="Helical" evidence="2">
    <location>
        <begin position="311"/>
        <end position="334"/>
    </location>
</feature>
<gene>
    <name evidence="3" type="ORF">BSAL_60250</name>
</gene>
<keyword evidence="2 3" id="KW-0812">Transmembrane</keyword>
<feature type="region of interest" description="Disordered" evidence="1">
    <location>
        <begin position="565"/>
        <end position="603"/>
    </location>
</feature>
<feature type="compositionally biased region" description="Polar residues" evidence="1">
    <location>
        <begin position="1"/>
        <end position="82"/>
    </location>
</feature>
<feature type="compositionally biased region" description="Pro residues" evidence="1">
    <location>
        <begin position="717"/>
        <end position="726"/>
    </location>
</feature>
<feature type="non-terminal residue" evidence="3">
    <location>
        <position position="1229"/>
    </location>
</feature>
<evidence type="ECO:0000256" key="2">
    <source>
        <dbReference type="SAM" id="Phobius"/>
    </source>
</evidence>
<evidence type="ECO:0000313" key="4">
    <source>
        <dbReference type="Proteomes" id="UP000051952"/>
    </source>
</evidence>
<dbReference type="VEuPathDB" id="TriTrypDB:BSAL_60250"/>
<feature type="compositionally biased region" description="Pro residues" evidence="1">
    <location>
        <begin position="748"/>
        <end position="768"/>
    </location>
</feature>
<feature type="compositionally biased region" description="Low complexity" evidence="1">
    <location>
        <begin position="682"/>
        <end position="693"/>
    </location>
</feature>
<feature type="region of interest" description="Disordered" evidence="1">
    <location>
        <begin position="883"/>
        <end position="902"/>
    </location>
</feature>
<feature type="compositionally biased region" description="Low complexity" evidence="1">
    <location>
        <begin position="842"/>
        <end position="863"/>
    </location>
</feature>
<keyword evidence="2" id="KW-1133">Transmembrane helix</keyword>
<feature type="compositionally biased region" description="Polar residues" evidence="1">
    <location>
        <begin position="583"/>
        <end position="597"/>
    </location>
</feature>
<organism evidence="3 4">
    <name type="scientific">Bodo saltans</name>
    <name type="common">Flagellated protozoan</name>
    <dbReference type="NCBI Taxonomy" id="75058"/>
    <lineage>
        <taxon>Eukaryota</taxon>
        <taxon>Discoba</taxon>
        <taxon>Euglenozoa</taxon>
        <taxon>Kinetoplastea</taxon>
        <taxon>Metakinetoplastina</taxon>
        <taxon>Eubodonida</taxon>
        <taxon>Bodonidae</taxon>
        <taxon>Bodo</taxon>
    </lineage>
</organism>
<reference evidence="4" key="1">
    <citation type="submission" date="2015-09" db="EMBL/GenBank/DDBJ databases">
        <authorList>
            <consortium name="Pathogen Informatics"/>
        </authorList>
    </citation>
    <scope>NUCLEOTIDE SEQUENCE [LARGE SCALE GENOMIC DNA]</scope>
    <source>
        <strain evidence="4">Lake Konstanz</strain>
    </source>
</reference>
<feature type="region of interest" description="Disordered" evidence="1">
    <location>
        <begin position="523"/>
        <end position="549"/>
    </location>
</feature>
<dbReference type="AlphaFoldDB" id="A0A0S4IQR1"/>
<feature type="region of interest" description="Disordered" evidence="1">
    <location>
        <begin position="1"/>
        <end position="84"/>
    </location>
</feature>
<protein>
    <submittedName>
        <fullName evidence="3">Transmembrane protein, putative</fullName>
    </submittedName>
</protein>